<protein>
    <submittedName>
        <fullName evidence="2">Uncharacterized protein</fullName>
    </submittedName>
</protein>
<keyword evidence="1" id="KW-0472">Membrane</keyword>
<sequence length="91" mass="10594">MSDHRSDWQSSKGLAKGILHDRTSRRKAMARSLALLLAVFAIGLWGIDDWLAKDVWRFIVWWGVCGLLAIFVVAFALYDVMRVLREERERF</sequence>
<dbReference type="RefSeq" id="WP_264487032.1">
    <property type="nucleotide sequence ID" value="NZ_JAPDDT010000003.1"/>
</dbReference>
<accession>A0ABT3GHH4</accession>
<comment type="caution">
    <text evidence="2">The sequence shown here is derived from an EMBL/GenBank/DDBJ whole genome shotgun (WGS) entry which is preliminary data.</text>
</comment>
<evidence type="ECO:0000256" key="1">
    <source>
        <dbReference type="SAM" id="Phobius"/>
    </source>
</evidence>
<dbReference type="Proteomes" id="UP001320876">
    <property type="component" value="Unassembled WGS sequence"/>
</dbReference>
<feature type="transmembrane region" description="Helical" evidence="1">
    <location>
        <begin position="59"/>
        <end position="81"/>
    </location>
</feature>
<organism evidence="2 3">
    <name type="scientific">Luteolibacter arcticus</name>
    <dbReference type="NCBI Taxonomy" id="1581411"/>
    <lineage>
        <taxon>Bacteria</taxon>
        <taxon>Pseudomonadati</taxon>
        <taxon>Verrucomicrobiota</taxon>
        <taxon>Verrucomicrobiia</taxon>
        <taxon>Verrucomicrobiales</taxon>
        <taxon>Verrucomicrobiaceae</taxon>
        <taxon>Luteolibacter</taxon>
    </lineage>
</organism>
<dbReference type="EMBL" id="JAPDDT010000003">
    <property type="protein sequence ID" value="MCW1922926.1"/>
    <property type="molecule type" value="Genomic_DNA"/>
</dbReference>
<proteinExistence type="predicted"/>
<keyword evidence="1" id="KW-1133">Transmembrane helix</keyword>
<evidence type="ECO:0000313" key="3">
    <source>
        <dbReference type="Proteomes" id="UP001320876"/>
    </source>
</evidence>
<keyword evidence="3" id="KW-1185">Reference proteome</keyword>
<evidence type="ECO:0000313" key="2">
    <source>
        <dbReference type="EMBL" id="MCW1922926.1"/>
    </source>
</evidence>
<reference evidence="2 3" key="1">
    <citation type="submission" date="2022-10" db="EMBL/GenBank/DDBJ databases">
        <title>Luteolibacter arcticus strain CCTCC AB 2014275, whole genome shotgun sequencing project.</title>
        <authorList>
            <person name="Zhao G."/>
            <person name="Shen L."/>
        </authorList>
    </citation>
    <scope>NUCLEOTIDE SEQUENCE [LARGE SCALE GENOMIC DNA]</scope>
    <source>
        <strain evidence="2 3">CCTCC AB 2014275</strain>
    </source>
</reference>
<keyword evidence="1" id="KW-0812">Transmembrane</keyword>
<name>A0ABT3GHH4_9BACT</name>
<feature type="transmembrane region" description="Helical" evidence="1">
    <location>
        <begin position="28"/>
        <end position="47"/>
    </location>
</feature>
<gene>
    <name evidence="2" type="ORF">OKA05_10215</name>
</gene>